<proteinExistence type="predicted"/>
<comment type="caution">
    <text evidence="1">The sequence shown here is derived from an EMBL/GenBank/DDBJ whole genome shotgun (WGS) entry which is preliminary data.</text>
</comment>
<gene>
    <name evidence="1" type="ORF">Val02_78930</name>
</gene>
<dbReference type="AlphaFoldDB" id="A0A8J3YV08"/>
<accession>A0A8J3YV08</accession>
<dbReference type="RefSeq" id="WP_203904419.1">
    <property type="nucleotide sequence ID" value="NZ_BOPF01000042.1"/>
</dbReference>
<dbReference type="EMBL" id="BOPF01000042">
    <property type="protein sequence ID" value="GIJ51007.1"/>
    <property type="molecule type" value="Genomic_DNA"/>
</dbReference>
<dbReference type="Proteomes" id="UP000619260">
    <property type="component" value="Unassembled WGS sequence"/>
</dbReference>
<evidence type="ECO:0000313" key="1">
    <source>
        <dbReference type="EMBL" id="GIJ51007.1"/>
    </source>
</evidence>
<protein>
    <submittedName>
        <fullName evidence="1">Uncharacterized protein</fullName>
    </submittedName>
</protein>
<reference evidence="1" key="1">
    <citation type="submission" date="2021-01" db="EMBL/GenBank/DDBJ databases">
        <title>Whole genome shotgun sequence of Virgisporangium aliadipatigenens NBRC 105644.</title>
        <authorList>
            <person name="Komaki H."/>
            <person name="Tamura T."/>
        </authorList>
    </citation>
    <scope>NUCLEOTIDE SEQUENCE</scope>
    <source>
        <strain evidence="1">NBRC 105644</strain>
    </source>
</reference>
<keyword evidence="2" id="KW-1185">Reference proteome</keyword>
<name>A0A8J3YV08_9ACTN</name>
<organism evidence="1 2">
    <name type="scientific">Virgisporangium aliadipatigenens</name>
    <dbReference type="NCBI Taxonomy" id="741659"/>
    <lineage>
        <taxon>Bacteria</taxon>
        <taxon>Bacillati</taxon>
        <taxon>Actinomycetota</taxon>
        <taxon>Actinomycetes</taxon>
        <taxon>Micromonosporales</taxon>
        <taxon>Micromonosporaceae</taxon>
        <taxon>Virgisporangium</taxon>
    </lineage>
</organism>
<evidence type="ECO:0000313" key="2">
    <source>
        <dbReference type="Proteomes" id="UP000619260"/>
    </source>
</evidence>
<sequence length="261" mass="29018">MSARLPVRPAAPIADGMKLHRRRLRLGGRNHTVITLRPGTDARFSTNYFHDTWHVLSDWRGARLLGRLLWGLAFQRVPGTLVVIDLPFVDPNPFDASPGDPIVLIPSRLTPWSAAAARDLRRRLPLHGPGDGTVRWHTHGLDRLVAAGHKWQRLPTREWMDRVHGMVTFAAADALLRAHAYGVFTLGVGARHGMDYTDLAWQDGEVQVFSDYRARVSAARAARAQVLGGRALTPEAERLLWERGTAIRTAMARSHGAPVRA</sequence>